<sequence>MKVSEFLGKKVLDKNALELGKVSEMDIEPKKGLMESVIISTGEIAIRKNDLVVTSKDIAEVGDYVLLSIDKQTILDRIQEPEEEEPSKKRINLKKSE</sequence>
<keyword evidence="4" id="KW-1185">Reference proteome</keyword>
<dbReference type="EMBL" id="LT607756">
    <property type="protein sequence ID" value="SCG85298.1"/>
    <property type="molecule type" value="Genomic_DNA"/>
</dbReference>
<dbReference type="InterPro" id="IPR011033">
    <property type="entry name" value="PRC_barrel-like_sf"/>
</dbReference>
<dbReference type="Pfam" id="PF05239">
    <property type="entry name" value="PRC"/>
    <property type="match status" value="1"/>
</dbReference>
<dbReference type="GeneID" id="30411581"/>
<name>A0A1D3L150_9EURY</name>
<evidence type="ECO:0000259" key="2">
    <source>
        <dbReference type="Pfam" id="PF05239"/>
    </source>
</evidence>
<dbReference type="SUPFAM" id="SSF50346">
    <property type="entry name" value="PRC-barrel domain"/>
    <property type="match status" value="1"/>
</dbReference>
<dbReference type="Gene3D" id="2.30.30.240">
    <property type="entry name" value="PRC-barrel domain"/>
    <property type="match status" value="1"/>
</dbReference>
<organism evidence="3 4">
    <name type="scientific">Methanobacterium congolense</name>
    <dbReference type="NCBI Taxonomy" id="118062"/>
    <lineage>
        <taxon>Archaea</taxon>
        <taxon>Methanobacteriati</taxon>
        <taxon>Methanobacteriota</taxon>
        <taxon>Methanomada group</taxon>
        <taxon>Methanobacteria</taxon>
        <taxon>Methanobacteriales</taxon>
        <taxon>Methanobacteriaceae</taxon>
        <taxon>Methanobacterium</taxon>
    </lineage>
</organism>
<accession>A0A1D3L150</accession>
<dbReference type="RefSeq" id="WP_071906483.1">
    <property type="nucleotide sequence ID" value="NZ_LT607756.1"/>
</dbReference>
<proteinExistence type="predicted"/>
<protein>
    <recommendedName>
        <fullName evidence="2">PRC-barrel domain-containing protein</fullName>
    </recommendedName>
</protein>
<evidence type="ECO:0000313" key="4">
    <source>
        <dbReference type="Proteomes" id="UP000094707"/>
    </source>
</evidence>
<evidence type="ECO:0000256" key="1">
    <source>
        <dbReference type="SAM" id="MobiDB-lite"/>
    </source>
</evidence>
<feature type="region of interest" description="Disordered" evidence="1">
    <location>
        <begin position="78"/>
        <end position="97"/>
    </location>
</feature>
<evidence type="ECO:0000313" key="3">
    <source>
        <dbReference type="EMBL" id="SCG85298.1"/>
    </source>
</evidence>
<dbReference type="AlphaFoldDB" id="A0A1D3L150"/>
<dbReference type="KEGG" id="mcub:MCBB_0727"/>
<dbReference type="OrthoDB" id="77776at2157"/>
<feature type="domain" description="PRC-barrel" evidence="2">
    <location>
        <begin position="2"/>
        <end position="71"/>
    </location>
</feature>
<reference evidence="3 4" key="1">
    <citation type="submission" date="2016-08" db="EMBL/GenBank/DDBJ databases">
        <authorList>
            <person name="Seilhamer J.J."/>
        </authorList>
    </citation>
    <scope>NUCLEOTIDE SEQUENCE [LARGE SCALE GENOMIC DNA]</scope>
    <source>
        <strain evidence="3">Buetzberg</strain>
    </source>
</reference>
<dbReference type="InterPro" id="IPR027275">
    <property type="entry name" value="PRC-brl_dom"/>
</dbReference>
<dbReference type="STRING" id="118062.MCBB_0727"/>
<dbReference type="Proteomes" id="UP000094707">
    <property type="component" value="Chromosome I"/>
</dbReference>
<gene>
    <name evidence="3" type="ORF">MCBB_0727</name>
</gene>